<dbReference type="Gene3D" id="3.10.690.10">
    <property type="entry name" value="Bifunctional nuclease domain"/>
    <property type="match status" value="1"/>
</dbReference>
<dbReference type="Pfam" id="PF02577">
    <property type="entry name" value="BFN_dom"/>
    <property type="match status" value="1"/>
</dbReference>
<dbReference type="EMBL" id="LCGF01000012">
    <property type="protein sequence ID" value="KKT11600.1"/>
    <property type="molecule type" value="Genomic_DNA"/>
</dbReference>
<reference evidence="2 3" key="1">
    <citation type="journal article" date="2015" name="Nature">
        <title>rRNA introns, odd ribosomes, and small enigmatic genomes across a large radiation of phyla.</title>
        <authorList>
            <person name="Brown C.T."/>
            <person name="Hug L.A."/>
            <person name="Thomas B.C."/>
            <person name="Sharon I."/>
            <person name="Castelle C.J."/>
            <person name="Singh A."/>
            <person name="Wilkins M.J."/>
            <person name="Williams K.H."/>
            <person name="Banfield J.F."/>
        </authorList>
    </citation>
    <scope>NUCLEOTIDE SEQUENCE [LARGE SCALE GENOMIC DNA]</scope>
</reference>
<feature type="domain" description="BFN" evidence="1">
    <location>
        <begin position="46"/>
        <end position="118"/>
    </location>
</feature>
<dbReference type="InterPro" id="IPR003729">
    <property type="entry name" value="Bi_nuclease_dom"/>
</dbReference>
<accession>A0A0G1ENQ7</accession>
<comment type="caution">
    <text evidence="2">The sequence shown here is derived from an EMBL/GenBank/DDBJ whole genome shotgun (WGS) entry which is preliminary data.</text>
</comment>
<evidence type="ECO:0000313" key="2">
    <source>
        <dbReference type="EMBL" id="KKT11600.1"/>
    </source>
</evidence>
<protein>
    <recommendedName>
        <fullName evidence="1">BFN domain-containing protein</fullName>
    </recommendedName>
</protein>
<name>A0A0G1ENQ7_UNCKA</name>
<evidence type="ECO:0000313" key="3">
    <source>
        <dbReference type="Proteomes" id="UP000033910"/>
    </source>
</evidence>
<dbReference type="Proteomes" id="UP000033910">
    <property type="component" value="Unassembled WGS sequence"/>
</dbReference>
<dbReference type="InterPro" id="IPR036104">
    <property type="entry name" value="BFN_sf"/>
</dbReference>
<dbReference type="SUPFAM" id="SSF103256">
    <property type="entry name" value="Hypothetical protein TM0160"/>
    <property type="match status" value="1"/>
</dbReference>
<evidence type="ECO:0000259" key="1">
    <source>
        <dbReference type="Pfam" id="PF02577"/>
    </source>
</evidence>
<gene>
    <name evidence="2" type="ORF">UV89_C0012G0004</name>
</gene>
<sequence>MYKEAKYITTIPGNDRKTAYLLCKNPKILVPMELKDESNFFYPDLCTIFRHILTTLRAEVVSSKIYKLQDGAFYTYLTLKQERKFTDINIPPVVALKICRMLDTPIFIDEKIIKNLGFFVSREMIENALKDSTKDH</sequence>
<dbReference type="GO" id="GO:0004518">
    <property type="term" value="F:nuclease activity"/>
    <property type="evidence" value="ECO:0007669"/>
    <property type="project" value="InterPro"/>
</dbReference>
<dbReference type="AlphaFoldDB" id="A0A0G1ENQ7"/>
<organism evidence="2 3">
    <name type="scientific">candidate division WWE3 bacterium GW2011_GWB2_43_22</name>
    <dbReference type="NCBI Taxonomy" id="1619118"/>
    <lineage>
        <taxon>Bacteria</taxon>
        <taxon>Katanobacteria</taxon>
    </lineage>
</organism>
<proteinExistence type="predicted"/>